<evidence type="ECO:0000313" key="18">
    <source>
        <dbReference type="Proteomes" id="UP000001640"/>
    </source>
</evidence>
<feature type="transmembrane region" description="Helical" evidence="13">
    <location>
        <begin position="39"/>
        <end position="57"/>
    </location>
</feature>
<comment type="subcellular location">
    <subcellularLocation>
        <location evidence="1 12">Mitochondrion inner membrane</location>
        <topology evidence="1 12">Multi-pass membrane protein</topology>
    </subcellularLocation>
</comment>
<dbReference type="InterPro" id="IPR023011">
    <property type="entry name" value="ATP_synth_F0_asu_AS"/>
</dbReference>
<feature type="transmembrane region" description="Helical" evidence="13">
    <location>
        <begin position="92"/>
        <end position="112"/>
    </location>
</feature>
<evidence type="ECO:0000256" key="10">
    <source>
        <dbReference type="ARBA" id="ARBA00023136"/>
    </source>
</evidence>
<evidence type="ECO:0000313" key="14">
    <source>
        <dbReference type="EMBL" id="AAM34593.1"/>
    </source>
</evidence>
<dbReference type="AlphaFoldDB" id="A0A2H4NZM9"/>
<keyword evidence="17" id="KW-0378">Hydrolase</keyword>
<evidence type="ECO:0000313" key="15">
    <source>
        <dbReference type="EMBL" id="ATV99262.1"/>
    </source>
</evidence>
<feature type="transmembrane region" description="Helical" evidence="13">
    <location>
        <begin position="149"/>
        <end position="171"/>
    </location>
</feature>
<keyword evidence="7" id="KW-0375">Hydrogen ion transport</keyword>
<keyword evidence="6 13" id="KW-0812">Transmembrane</keyword>
<accession>A0A2H4NZM9</accession>
<keyword evidence="10 13" id="KW-0472">Membrane</keyword>
<dbReference type="STRING" id="1064592.Q8M350"/>
<reference evidence="14 18" key="1">
    <citation type="journal article" date="2002" name="J. Mol. Biol.">
        <title>Inheritance and organisation of the mitochondrial genome differ between two Saccharomyces yeasts.</title>
        <authorList>
            <person name="Petersen R.F."/>
            <person name="Langkjaer R.B."/>
            <person name="Hvidtfeldt J."/>
            <person name="Gartner J."/>
            <person name="Palmen W."/>
            <person name="Ussery D.W."/>
            <person name="Piskur J."/>
        </authorList>
    </citation>
    <scope>NUCLEOTIDE SEQUENCE [LARGE SCALE GENOMIC DNA]</scope>
    <source>
        <strain evidence="18">ATCC 76901 / BCRC 22586 / CBS 4309 / NBRC 1992 / NRRL Y-12630</strain>
        <strain evidence="14">NRRL Y-12630</strain>
    </source>
</reference>
<dbReference type="GeneID" id="804903"/>
<comment type="similarity">
    <text evidence="2">Belongs to the ATPase A chain family.</text>
</comment>
<dbReference type="EMBL" id="KY989227">
    <property type="protein sequence ID" value="ATV99273.1"/>
    <property type="molecule type" value="Genomic_DNA"/>
</dbReference>
<evidence type="ECO:0000256" key="12">
    <source>
        <dbReference type="RuleBase" id="RU004450"/>
    </source>
</evidence>
<evidence type="ECO:0000256" key="4">
    <source>
        <dbReference type="ARBA" id="ARBA00022448"/>
    </source>
</evidence>
<feature type="transmembrane region" description="Helical" evidence="13">
    <location>
        <begin position="183"/>
        <end position="205"/>
    </location>
</feature>
<dbReference type="PROSITE" id="PS00449">
    <property type="entry name" value="ATPASE_A"/>
    <property type="match status" value="1"/>
</dbReference>
<protein>
    <recommendedName>
        <fullName evidence="3 12">ATP synthase subunit a</fullName>
    </recommendedName>
</protein>
<dbReference type="InterPro" id="IPR045083">
    <property type="entry name" value="ATP_synth_F0_asu_bact/mt"/>
</dbReference>
<keyword evidence="17" id="KW-0496">Mitochondrion</keyword>
<evidence type="ECO:0000256" key="1">
    <source>
        <dbReference type="ARBA" id="ARBA00004448"/>
    </source>
</evidence>
<dbReference type="EMBL" id="AF437291">
    <property type="protein sequence ID" value="AAM34593.1"/>
    <property type="molecule type" value="Genomic_DNA"/>
</dbReference>
<evidence type="ECO:0000256" key="8">
    <source>
        <dbReference type="ARBA" id="ARBA00022989"/>
    </source>
</evidence>
<dbReference type="SUPFAM" id="SSF81336">
    <property type="entry name" value="F1F0 ATP synthase subunit A"/>
    <property type="match status" value="1"/>
</dbReference>
<evidence type="ECO:0000313" key="17">
    <source>
        <dbReference type="EMBL" id="ATV99284.1"/>
    </source>
</evidence>
<feature type="transmembrane region" description="Helical" evidence="13">
    <location>
        <begin position="217"/>
        <end position="243"/>
    </location>
</feature>
<organism evidence="17">
    <name type="scientific">Naumovozyma castellii</name>
    <name type="common">Yeast</name>
    <name type="synonym">Saccharomyces castellii</name>
    <dbReference type="NCBI Taxonomy" id="27288"/>
    <lineage>
        <taxon>Eukaryota</taxon>
        <taxon>Fungi</taxon>
        <taxon>Dikarya</taxon>
        <taxon>Ascomycota</taxon>
        <taxon>Saccharomycotina</taxon>
        <taxon>Saccharomycetes</taxon>
        <taxon>Saccharomycetales</taxon>
        <taxon>Saccharomycetaceae</taxon>
        <taxon>Naumovozyma</taxon>
    </lineage>
</organism>
<feature type="transmembrane region" description="Helical" evidence="13">
    <location>
        <begin position="118"/>
        <end position="137"/>
    </location>
</feature>
<dbReference type="RefSeq" id="NP_644684.1">
    <property type="nucleotide sequence ID" value="NC_003920.1"/>
</dbReference>
<geneLocation type="mitochondrion" evidence="17"/>
<dbReference type="EMBL" id="KY989228">
    <property type="protein sequence ID" value="ATV99284.1"/>
    <property type="molecule type" value="Genomic_DNA"/>
</dbReference>
<dbReference type="InterPro" id="IPR035908">
    <property type="entry name" value="F0_ATP_A_sf"/>
</dbReference>
<dbReference type="InterPro" id="IPR000568">
    <property type="entry name" value="ATP_synth_F0_asu"/>
</dbReference>
<evidence type="ECO:0000256" key="2">
    <source>
        <dbReference type="ARBA" id="ARBA00006810"/>
    </source>
</evidence>
<dbReference type="Gene3D" id="1.20.120.220">
    <property type="entry name" value="ATP synthase, F0 complex, subunit A"/>
    <property type="match status" value="1"/>
</dbReference>
<evidence type="ECO:0000313" key="16">
    <source>
        <dbReference type="EMBL" id="ATV99273.1"/>
    </source>
</evidence>
<keyword evidence="4" id="KW-0813">Transport</keyword>
<keyword evidence="8 13" id="KW-1133">Transmembrane helix</keyword>
<name>A0A2H4NZM9_NAUCA</name>
<gene>
    <name evidence="17" type="primary">atp6</name>
    <name evidence="14" type="synonym">ATP6</name>
</gene>
<dbReference type="GO" id="GO:0016787">
    <property type="term" value="F:hydrolase activity"/>
    <property type="evidence" value="ECO:0007669"/>
    <property type="project" value="UniProtKB-KW"/>
</dbReference>
<evidence type="ECO:0000256" key="9">
    <source>
        <dbReference type="ARBA" id="ARBA00023065"/>
    </source>
</evidence>
<evidence type="ECO:0000256" key="6">
    <source>
        <dbReference type="ARBA" id="ARBA00022692"/>
    </source>
</evidence>
<dbReference type="PANTHER" id="PTHR11410">
    <property type="entry name" value="ATP SYNTHASE SUBUNIT A"/>
    <property type="match status" value="1"/>
</dbReference>
<evidence type="ECO:0000256" key="11">
    <source>
        <dbReference type="ARBA" id="ARBA00023310"/>
    </source>
</evidence>
<keyword evidence="9" id="KW-0406">Ion transport</keyword>
<dbReference type="PANTHER" id="PTHR11410:SF0">
    <property type="entry name" value="ATP SYNTHASE SUBUNIT A"/>
    <property type="match status" value="1"/>
</dbReference>
<accession>Q8M350</accession>
<dbReference type="NCBIfam" id="TIGR01131">
    <property type="entry name" value="ATP_synt_6_or_A"/>
    <property type="match status" value="1"/>
</dbReference>
<evidence type="ECO:0000256" key="5">
    <source>
        <dbReference type="ARBA" id="ARBA00022547"/>
    </source>
</evidence>
<reference evidence="17" key="2">
    <citation type="journal article" date="2017" name="Genome Biol. Evol.">
        <title>Genetic Drift and Indel Mutation in the Evolution of Yeast Mitochondrial Genome Size.</title>
        <authorList>
            <person name="Xiao S."/>
            <person name="Nguyen D.T."/>
            <person name="Wu B."/>
            <person name="Hao W."/>
        </authorList>
    </citation>
    <scope>NUCLEOTIDE SEQUENCE</scope>
    <source>
        <strain evidence="17">Y-12630</strain>
        <strain evidence="16">Y-12631</strain>
        <strain evidence="15">Y-17050</strain>
    </source>
</reference>
<evidence type="ECO:0000256" key="7">
    <source>
        <dbReference type="ARBA" id="ARBA00022781"/>
    </source>
</evidence>
<dbReference type="CDD" id="cd00310">
    <property type="entry name" value="ATP-synt_Fo_a_6"/>
    <property type="match status" value="1"/>
</dbReference>
<dbReference type="FunFam" id="1.20.120.220:FF:000003">
    <property type="entry name" value="ATP synthase subunit a"/>
    <property type="match status" value="1"/>
</dbReference>
<evidence type="ECO:0000256" key="3">
    <source>
        <dbReference type="ARBA" id="ARBA00021312"/>
    </source>
</evidence>
<keyword evidence="11" id="KW-0066">ATP synthesis</keyword>
<keyword evidence="5" id="KW-0138">CF(0)</keyword>
<proteinExistence type="inferred from homology"/>
<dbReference type="GO" id="GO:0005743">
    <property type="term" value="C:mitochondrial inner membrane"/>
    <property type="evidence" value="ECO:0007669"/>
    <property type="project" value="UniProtKB-SubCell"/>
</dbReference>
<sequence>MLNLINTFINSPLDQFESQTFFSIFTPFMDMNNFNITTFALYTFIVLFIIISLFMFTNNNNMIMGSKWFITQEMIYDTMVNTIKNQMGGKLWGFYMPFIYTFFMFILVSNLLSMIPYSFALTAQFVFIISLSFMVWLGMTIMGFYKHGLVFFALFVPQGTPLVLVPLLVLIEMMSYIMRSLSLGLRLAANVMAGHLLMIILGGLLMQFMSINILTTILGFIPLLIILCVVMLEFAIAMIQSYVWTVLMASYMKDVQYLH</sequence>
<dbReference type="GO" id="GO:0045259">
    <property type="term" value="C:proton-transporting ATP synthase complex"/>
    <property type="evidence" value="ECO:0007669"/>
    <property type="project" value="UniProtKB-KW"/>
</dbReference>
<evidence type="ECO:0000256" key="13">
    <source>
        <dbReference type="SAM" id="Phobius"/>
    </source>
</evidence>
<dbReference type="Pfam" id="PF00119">
    <property type="entry name" value="ATP-synt_A"/>
    <property type="match status" value="1"/>
</dbReference>
<dbReference type="GO" id="GO:0046933">
    <property type="term" value="F:proton-transporting ATP synthase activity, rotational mechanism"/>
    <property type="evidence" value="ECO:0007669"/>
    <property type="project" value="TreeGrafter"/>
</dbReference>
<dbReference type="PRINTS" id="PR00123">
    <property type="entry name" value="ATPASEA"/>
</dbReference>
<dbReference type="HAMAP" id="MF_01393">
    <property type="entry name" value="ATP_synth_a_bact"/>
    <property type="match status" value="1"/>
</dbReference>
<dbReference type="EMBL" id="KY989226">
    <property type="protein sequence ID" value="ATV99262.1"/>
    <property type="molecule type" value="Genomic_DNA"/>
</dbReference>
<dbReference type="Proteomes" id="UP000001640">
    <property type="component" value="Mitochondrion"/>
</dbReference>
<keyword evidence="18" id="KW-1185">Reference proteome</keyword>